<keyword evidence="1" id="KW-0238">DNA-binding</keyword>
<dbReference type="GO" id="GO:0003677">
    <property type="term" value="F:DNA binding"/>
    <property type="evidence" value="ECO:0007669"/>
    <property type="project" value="UniProtKB-KW"/>
</dbReference>
<evidence type="ECO:0000313" key="3">
    <source>
        <dbReference type="EMBL" id="RIB19240.1"/>
    </source>
</evidence>
<reference evidence="3 4" key="1">
    <citation type="submission" date="2018-06" db="EMBL/GenBank/DDBJ databases">
        <title>Comparative genomics reveals the genomic features of Rhizophagus irregularis, R. cerebriforme, R. diaphanum and Gigaspora rosea, and their symbiotic lifestyle signature.</title>
        <authorList>
            <person name="Morin E."/>
            <person name="San Clemente H."/>
            <person name="Chen E.C.H."/>
            <person name="De La Providencia I."/>
            <person name="Hainaut M."/>
            <person name="Kuo A."/>
            <person name="Kohler A."/>
            <person name="Murat C."/>
            <person name="Tang N."/>
            <person name="Roy S."/>
            <person name="Loubradou J."/>
            <person name="Henrissat B."/>
            <person name="Grigoriev I.V."/>
            <person name="Corradi N."/>
            <person name="Roux C."/>
            <person name="Martin F.M."/>
        </authorList>
    </citation>
    <scope>NUCLEOTIDE SEQUENCE [LARGE SCALE GENOMIC DNA]</scope>
    <source>
        <strain evidence="3 4">DAOM 194757</strain>
    </source>
</reference>
<feature type="domain" description="Cas12f1-like TNB" evidence="2">
    <location>
        <begin position="421"/>
        <end position="468"/>
    </location>
</feature>
<dbReference type="AlphaFoldDB" id="A0A397V9X6"/>
<dbReference type="EMBL" id="QKWP01000487">
    <property type="protein sequence ID" value="RIB19240.1"/>
    <property type="molecule type" value="Genomic_DNA"/>
</dbReference>
<evidence type="ECO:0000256" key="1">
    <source>
        <dbReference type="ARBA" id="ARBA00023125"/>
    </source>
</evidence>
<protein>
    <recommendedName>
        <fullName evidence="2">Cas12f1-like TNB domain-containing protein</fullName>
    </recommendedName>
</protein>
<dbReference type="InterPro" id="IPR010095">
    <property type="entry name" value="Cas12f1-like_TNB"/>
</dbReference>
<proteinExistence type="predicted"/>
<comment type="caution">
    <text evidence="3">The sequence shown here is derived from an EMBL/GenBank/DDBJ whole genome shotgun (WGS) entry which is preliminary data.</text>
</comment>
<organism evidence="3 4">
    <name type="scientific">Gigaspora rosea</name>
    <dbReference type="NCBI Taxonomy" id="44941"/>
    <lineage>
        <taxon>Eukaryota</taxon>
        <taxon>Fungi</taxon>
        <taxon>Fungi incertae sedis</taxon>
        <taxon>Mucoromycota</taxon>
        <taxon>Glomeromycotina</taxon>
        <taxon>Glomeromycetes</taxon>
        <taxon>Diversisporales</taxon>
        <taxon>Gigasporaceae</taxon>
        <taxon>Gigaspora</taxon>
    </lineage>
</organism>
<evidence type="ECO:0000259" key="2">
    <source>
        <dbReference type="Pfam" id="PF07282"/>
    </source>
</evidence>
<sequence length="510" mass="59849">MWNNGNGLGQIISSMARLHATNCQNHVVVNLHKRLTRWIQWKLEKQLQFLSKNNNCTLTHHLVSKLVHNQPFSLPHFVDKLNPQYRILVEIRACYTFRKVKQVILENKLISEDVIKQEWWNYLRPLWKILITFEKNNHVDAESRCSSNRRGRGLCLFTILPHTSFQQQFVLIDSDALYQIFSKINFCGLGRVSKSDFSENIEEWWRVAFRIDKVTTTQRIFGFSIMTDGMSVSANLKKEVTKQDIPVNAYGFDKEGNFHPLDVRDNDRIVGLDPGRKDLFVAMSEEKKPIRCSTKEWHILCGHVYARKKTEVWIKGNNIVENILHNIPTPSCSSITSYNNYLTYVLQHMRILIEFYGERRWLRMRWKSYINRNKAYDKICERITKKNPRTIVAYGNGKFSSCSKGHVSGPIKGLYKELKRRLGKRVRLVDEYRTSIICSTCNGRMDKRSRFWSLKTLWNRDTNAARNIRRLFFYMNSNNGERLEEFRRSQNRGGEELPFTVATSGVSSDA</sequence>
<evidence type="ECO:0000313" key="4">
    <source>
        <dbReference type="Proteomes" id="UP000266673"/>
    </source>
</evidence>
<accession>A0A397V9X6</accession>
<dbReference type="Pfam" id="PF07282">
    <property type="entry name" value="Cas12f1-like_TNB"/>
    <property type="match status" value="1"/>
</dbReference>
<name>A0A397V9X6_9GLOM</name>
<keyword evidence="4" id="KW-1185">Reference proteome</keyword>
<dbReference type="OrthoDB" id="2283865at2759"/>
<dbReference type="Proteomes" id="UP000266673">
    <property type="component" value="Unassembled WGS sequence"/>
</dbReference>
<gene>
    <name evidence="3" type="ORF">C2G38_1280505</name>
</gene>